<feature type="domain" description="LysM" evidence="3">
    <location>
        <begin position="129"/>
        <end position="172"/>
    </location>
</feature>
<dbReference type="PANTHER" id="PTHR33734">
    <property type="entry name" value="LYSM DOMAIN-CONTAINING GPI-ANCHORED PROTEIN 2"/>
    <property type="match status" value="1"/>
</dbReference>
<name>A0ABP8J5C6_9BACT</name>
<evidence type="ECO:0000256" key="2">
    <source>
        <dbReference type="SAM" id="SignalP"/>
    </source>
</evidence>
<evidence type="ECO:0000313" key="5">
    <source>
        <dbReference type="Proteomes" id="UP001500454"/>
    </source>
</evidence>
<accession>A0ABP8J5C6</accession>
<evidence type="ECO:0000256" key="1">
    <source>
        <dbReference type="SAM" id="MobiDB-lite"/>
    </source>
</evidence>
<dbReference type="Gene3D" id="3.10.350.10">
    <property type="entry name" value="LysM domain"/>
    <property type="match status" value="2"/>
</dbReference>
<feature type="signal peptide" evidence="2">
    <location>
        <begin position="1"/>
        <end position="22"/>
    </location>
</feature>
<dbReference type="Pfam" id="PF01476">
    <property type="entry name" value="LysM"/>
    <property type="match status" value="2"/>
</dbReference>
<dbReference type="EMBL" id="BAABHA010000010">
    <property type="protein sequence ID" value="GAA4385021.1"/>
    <property type="molecule type" value="Genomic_DNA"/>
</dbReference>
<dbReference type="CDD" id="cd00118">
    <property type="entry name" value="LysM"/>
    <property type="match status" value="2"/>
</dbReference>
<feature type="region of interest" description="Disordered" evidence="1">
    <location>
        <begin position="177"/>
        <end position="236"/>
    </location>
</feature>
<dbReference type="Gene3D" id="2.40.40.10">
    <property type="entry name" value="RlpA-like domain"/>
    <property type="match status" value="1"/>
</dbReference>
<dbReference type="InterPro" id="IPR036779">
    <property type="entry name" value="LysM_dom_sf"/>
</dbReference>
<gene>
    <name evidence="4" type="ORF">GCM10023186_27980</name>
</gene>
<protein>
    <recommendedName>
        <fullName evidence="3">LysM domain-containing protein</fullName>
    </recommendedName>
</protein>
<dbReference type="SUPFAM" id="SSF54106">
    <property type="entry name" value="LysM domain"/>
    <property type="match status" value="2"/>
</dbReference>
<sequence length="328" mass="34503">MTRLSYRLLVSSLFALPFTAAASPVLPPDSIGVVYRQNAAFVRHRVAPGETLYGIARRYRVSVEQLMEANPTVKGALASGQEILVPRQRAVLPASTPATAVKPAASATSGGGGGNAAARSLPTDARGNHIYKVAAGQTLFAIGRKFDVAPAELQRLNKLADGGVRVGQTLVILPGSGGAAAPEPAVAATPKPAPPTARPEREEPADKEPGKVTDDRPVTTPTVPAEEEAKEPTRASEVVRKVTESGLAAVIEGGNSEKYLALHKTAPVGTIMMVRNIMNGVVVYVRVIGKLPDTGDNSSILIRLSKKAVAKLNTPDQRFRVETSYLPE</sequence>
<dbReference type="SMART" id="SM00257">
    <property type="entry name" value="LysM"/>
    <property type="match status" value="2"/>
</dbReference>
<dbReference type="PROSITE" id="PS51782">
    <property type="entry name" value="LYSM"/>
    <property type="match status" value="2"/>
</dbReference>
<keyword evidence="5" id="KW-1185">Reference proteome</keyword>
<reference evidence="5" key="1">
    <citation type="journal article" date="2019" name="Int. J. Syst. Evol. Microbiol.">
        <title>The Global Catalogue of Microorganisms (GCM) 10K type strain sequencing project: providing services to taxonomists for standard genome sequencing and annotation.</title>
        <authorList>
            <consortium name="The Broad Institute Genomics Platform"/>
            <consortium name="The Broad Institute Genome Sequencing Center for Infectious Disease"/>
            <person name="Wu L."/>
            <person name="Ma J."/>
        </authorList>
    </citation>
    <scope>NUCLEOTIDE SEQUENCE [LARGE SCALE GENOMIC DNA]</scope>
    <source>
        <strain evidence="5">JCM 17924</strain>
    </source>
</reference>
<dbReference type="InterPro" id="IPR036908">
    <property type="entry name" value="RlpA-like_sf"/>
</dbReference>
<proteinExistence type="predicted"/>
<feature type="compositionally biased region" description="Basic and acidic residues" evidence="1">
    <location>
        <begin position="198"/>
        <end position="217"/>
    </location>
</feature>
<dbReference type="PANTHER" id="PTHR33734:SF22">
    <property type="entry name" value="MEMBRANE-BOUND LYTIC MUREIN TRANSGLYCOSYLASE D"/>
    <property type="match status" value="1"/>
</dbReference>
<organism evidence="4 5">
    <name type="scientific">Hymenobacter koreensis</name>
    <dbReference type="NCBI Taxonomy" id="1084523"/>
    <lineage>
        <taxon>Bacteria</taxon>
        <taxon>Pseudomonadati</taxon>
        <taxon>Bacteroidota</taxon>
        <taxon>Cytophagia</taxon>
        <taxon>Cytophagales</taxon>
        <taxon>Hymenobacteraceae</taxon>
        <taxon>Hymenobacter</taxon>
    </lineage>
</organism>
<dbReference type="RefSeq" id="WP_345225213.1">
    <property type="nucleotide sequence ID" value="NZ_BAABHA010000010.1"/>
</dbReference>
<keyword evidence="2" id="KW-0732">Signal</keyword>
<dbReference type="InterPro" id="IPR018392">
    <property type="entry name" value="LysM"/>
</dbReference>
<evidence type="ECO:0000313" key="4">
    <source>
        <dbReference type="EMBL" id="GAA4385021.1"/>
    </source>
</evidence>
<feature type="compositionally biased region" description="Low complexity" evidence="1">
    <location>
        <begin position="179"/>
        <end position="190"/>
    </location>
</feature>
<evidence type="ECO:0000259" key="3">
    <source>
        <dbReference type="PROSITE" id="PS51782"/>
    </source>
</evidence>
<feature type="chain" id="PRO_5045595803" description="LysM domain-containing protein" evidence="2">
    <location>
        <begin position="23"/>
        <end position="328"/>
    </location>
</feature>
<comment type="caution">
    <text evidence="4">The sequence shown here is derived from an EMBL/GenBank/DDBJ whole genome shotgun (WGS) entry which is preliminary data.</text>
</comment>
<feature type="domain" description="LysM" evidence="3">
    <location>
        <begin position="42"/>
        <end position="85"/>
    </location>
</feature>
<dbReference type="Proteomes" id="UP001500454">
    <property type="component" value="Unassembled WGS sequence"/>
</dbReference>